<evidence type="ECO:0000256" key="2">
    <source>
        <dbReference type="SAM" id="Coils"/>
    </source>
</evidence>
<evidence type="ECO:0000256" key="3">
    <source>
        <dbReference type="SAM" id="Phobius"/>
    </source>
</evidence>
<dbReference type="NCBIfam" id="TIGR01760">
    <property type="entry name" value="tape_meas_TP901"/>
    <property type="match status" value="1"/>
</dbReference>
<keyword evidence="3" id="KW-1133">Transmembrane helix</keyword>
<keyword evidence="3" id="KW-0812">Transmembrane</keyword>
<dbReference type="AlphaFoldDB" id="A0A7Y2PJQ6"/>
<dbReference type="EMBL" id="JABEQB010000005">
    <property type="protein sequence ID" value="NNG66129.1"/>
    <property type="molecule type" value="Genomic_DNA"/>
</dbReference>
<name>A0A7Y2PJQ6_9THEO</name>
<evidence type="ECO:0000256" key="1">
    <source>
        <dbReference type="ARBA" id="ARBA00022612"/>
    </source>
</evidence>
<feature type="transmembrane region" description="Helical" evidence="3">
    <location>
        <begin position="558"/>
        <end position="576"/>
    </location>
</feature>
<keyword evidence="3" id="KW-0472">Membrane</keyword>
<dbReference type="PANTHER" id="PTHR37813:SF1">
    <property type="entry name" value="FELS-2 PROPHAGE PROTEIN"/>
    <property type="match status" value="1"/>
</dbReference>
<evidence type="ECO:0000259" key="4">
    <source>
        <dbReference type="Pfam" id="PF10145"/>
    </source>
</evidence>
<feature type="coiled-coil region" evidence="2">
    <location>
        <begin position="51"/>
        <end position="127"/>
    </location>
</feature>
<reference evidence="5 6" key="1">
    <citation type="submission" date="2020-04" db="EMBL/GenBank/DDBJ databases">
        <title>Draft genome sequence of Caldanaerobacter sunterraneus. strain 1523vc isolated from Griffin hot spring, Kamchatka, Russia.</title>
        <authorList>
            <person name="Toshchakov S.V."/>
            <person name="Podosokorskaya O.A."/>
            <person name="Kublanov I.V."/>
            <person name="Korzhenkov A."/>
            <person name="Patrushev M.V."/>
        </authorList>
    </citation>
    <scope>NUCLEOTIDE SEQUENCE [LARGE SCALE GENOMIC DNA]</scope>
    <source>
        <strain evidence="5 6">1523vc</strain>
    </source>
</reference>
<accession>A0A7Y2PJQ6</accession>
<dbReference type="Gene3D" id="1.20.120.20">
    <property type="entry name" value="Apolipoprotein"/>
    <property type="match status" value="2"/>
</dbReference>
<dbReference type="PANTHER" id="PTHR37813">
    <property type="entry name" value="FELS-2 PROPHAGE PROTEIN"/>
    <property type="match status" value="1"/>
</dbReference>
<gene>
    <name evidence="5" type="ORF">HKI81_02600</name>
</gene>
<dbReference type="InterPro" id="IPR016024">
    <property type="entry name" value="ARM-type_fold"/>
</dbReference>
<dbReference type="Pfam" id="PF10145">
    <property type="entry name" value="PhageMin_Tail"/>
    <property type="match status" value="1"/>
</dbReference>
<proteinExistence type="predicted"/>
<comment type="caution">
    <text evidence="5">The sequence shown here is derived from an EMBL/GenBank/DDBJ whole genome shotgun (WGS) entry which is preliminary data.</text>
</comment>
<evidence type="ECO:0000313" key="6">
    <source>
        <dbReference type="Proteomes" id="UP000529861"/>
    </source>
</evidence>
<keyword evidence="1" id="KW-1188">Viral release from host cell</keyword>
<dbReference type="Proteomes" id="UP000529861">
    <property type="component" value="Unassembled WGS sequence"/>
</dbReference>
<dbReference type="SUPFAM" id="SSF48371">
    <property type="entry name" value="ARM repeat"/>
    <property type="match status" value="1"/>
</dbReference>
<evidence type="ECO:0000313" key="5">
    <source>
        <dbReference type="EMBL" id="NNG66129.1"/>
    </source>
</evidence>
<sequence>MAEELGTLQVKIGMDSSGFQQGITTISRQMKVLQSDLKAQLAQFGENQKGLDALKVKYDSLTQQIELQKQKVDALAMAYQKSVEEKGADAKATQDLAIKLNNAKAELAKMENELKNVDEAIKKQSNNWLNFGKHMNEIAEKTKKMGESLGKVGKNLTEFVTLPIAGAVGGLLKLGSEFDKASDKIRVGTGATGKTLKELKDDFKAVYGSIPATMDEASTAISDLNTRLGLTGKPLQELSKQIILLSQLMKTDLNTTIEQVSHAFEAFNINAKDYGKSLDFVFKVSQSTGISIDNLLSTLQNSAPALKSMGLNFESAAALIGQLSKAGVNVEQVLTGLNKGIANMAKAGIKDANEAIAKLFEEIRKAPNDMMATQIAVENFGAKTGVAIAKAAREGKLNFEEFLDTLRKSQETINKAVEETDDFPEKLQTLKNKITVALEPLANSVFDAVNKMMPIIEQFANKLKNMIDKFANLSPQVQKNIVIFAGIAAALGPTLSIFSKFMEVGSGVAKTIGTIAKFVGDLGGLAGVVGKLAPAFNVLKTAISGVGIALKFALANPWVLAVAAIVAGVVLVITHWNQVKAAAHQLGESIKTHFENMKTSLENVWNSITTTATNVWQSITKGIITILSPFVNNILTIWNNVKSGVEMVFNGIKEYLNAVWDLIKNIILGAILIILDIVTGNFAQLKSDISHIWTNIKDDFAKIWDAIKQIFYGVLQVIIGYVQAQFELMKQYITNAMNTIKNFLLNAWNTIKQDVINVWNSIISWLSGLPSTLYNIAVNMFTSMRNGVSNTIGTVRSAIINGIESAISYIRELPSRMYSWGVDMIEGLVRGIENMIGRVRNAVSNIANTIRSYLHFSKPDVGPLREYEEWMPDFISGLSEGIEKSKYKLMNAIKGLTTDIAITINPAFNPAFAGAGAVTHNTTHNNNYSFYFNIEKVTGDKKGAETLINEFINGLKKKGISL</sequence>
<organism evidence="5 6">
    <name type="scientific">Caldanaerobacter subterraneus</name>
    <dbReference type="NCBI Taxonomy" id="911092"/>
    <lineage>
        <taxon>Bacteria</taxon>
        <taxon>Bacillati</taxon>
        <taxon>Bacillota</taxon>
        <taxon>Clostridia</taxon>
        <taxon>Thermoanaerobacterales</taxon>
        <taxon>Thermoanaerobacteraceae</taxon>
        <taxon>Caldanaerobacter</taxon>
    </lineage>
</organism>
<feature type="domain" description="Phage tail tape measure protein" evidence="4">
    <location>
        <begin position="210"/>
        <end position="418"/>
    </location>
</feature>
<keyword evidence="2" id="KW-0175">Coiled coil</keyword>
<protein>
    <submittedName>
        <fullName evidence="5">Phage tail tape measure protein</fullName>
    </submittedName>
</protein>
<dbReference type="RefSeq" id="WP_170270321.1">
    <property type="nucleotide sequence ID" value="NZ_JABEQB010000005.1"/>
</dbReference>
<dbReference type="InterPro" id="IPR010090">
    <property type="entry name" value="Phage_tape_meas"/>
</dbReference>